<dbReference type="InterPro" id="IPR057687">
    <property type="entry name" value="DUF7927"/>
</dbReference>
<dbReference type="EMBL" id="QYAD01000001">
    <property type="protein sequence ID" value="MBL3689477.1"/>
    <property type="molecule type" value="Genomic_DNA"/>
</dbReference>
<dbReference type="InterPro" id="IPR041033">
    <property type="entry name" value="SpaA_PFL_dom_1"/>
</dbReference>
<keyword evidence="1" id="KW-0472">Membrane</keyword>
<feature type="domain" description="Surface adhesin CshA non-repetitive" evidence="3">
    <location>
        <begin position="59"/>
        <end position="267"/>
    </location>
</feature>
<protein>
    <submittedName>
        <fullName evidence="6">DUF11 domain-containing protein</fullName>
    </submittedName>
</protein>
<dbReference type="RefSeq" id="WP_343992805.1">
    <property type="nucleotide sequence ID" value="NZ_BAAAMA010000004.1"/>
</dbReference>
<dbReference type="InterPro" id="IPR040683">
    <property type="entry name" value="CshA_NR2"/>
</dbReference>
<dbReference type="InterPro" id="IPR026466">
    <property type="entry name" value="Fim_isopep_form_D2_dom"/>
</dbReference>
<evidence type="ECO:0000256" key="1">
    <source>
        <dbReference type="SAM" id="Phobius"/>
    </source>
</evidence>
<dbReference type="InterPro" id="IPR051172">
    <property type="entry name" value="Chlamydia_OmcB"/>
</dbReference>
<accession>A0ABS1SQU9</accession>
<feature type="domain" description="DUF7927" evidence="5">
    <location>
        <begin position="599"/>
        <end position="726"/>
    </location>
</feature>
<evidence type="ECO:0000259" key="2">
    <source>
        <dbReference type="Pfam" id="PF17802"/>
    </source>
</evidence>
<dbReference type="Pfam" id="PF20009">
    <property type="entry name" value="GEVED"/>
    <property type="match status" value="1"/>
</dbReference>
<keyword evidence="1" id="KW-1133">Transmembrane helix</keyword>
<feature type="domain" description="DUF7927" evidence="5">
    <location>
        <begin position="449"/>
        <end position="592"/>
    </location>
</feature>
<dbReference type="InterPro" id="IPR047589">
    <property type="entry name" value="DUF11_rpt"/>
</dbReference>
<keyword evidence="1" id="KW-0812">Transmembrane</keyword>
<sequence length="896" mass="93714">MERRFKASRSTSVRRGVSWSLALTLVAGLLSTGLATAMVVNASPANAAYATGGTGLYKDTIDWLTWEHNPSNLQTLSNGATLSSERTIGGQVLRTECTLNVEVGAFRTYKPGTWLGDSFDDMYNIGGTGTANQLMGGIMSNSGMYSEAQGTYICSATLNGEPVEIAGMVVSDAEETEHRGANLEYVKLTSLDPNASFRLIEQRAPICPNNNGFRLTRNGPEVLFDVPNVACGVSWGISGNNYVAYLEGQTEFRFNMRSAAAIAVGVVLNLDTGDAPDSYGQPWSLFTQSWQGPEIPEGQSWAKNLPLSVPSDAGPTRLGTSITADTAPLHSADASADEGDDSADFSSGINVKRGTTFSTDVACTGPGFVSGWIDWNNNGVFDDGEKSDVQECTGSSVSLEWTVPDGAVSATTFARLRIDTQASALTPTGFGTGEIEDYQVVLNIAEPSLAVEKTSNATENVRIGDEVTYTITATNTGGDDFTATNPAMIVDDLSGVLDDADLDEATILVATSDTSAVIGPAVFDAATKRIAWEGPLAAGETVTLTYTVTVKDGGDRTAKNIAFVGDPTDPGMPTPDPETCVPGTTTGDVSCTEFLLPNLTVTKVADKTVDVAPGDVVTYTVTATNSGPGAFTVDAPATITDDLSDVIDDGTYQDDASVTPAGGALDYVDPLLTWSGPLASGEDVVIEYTVVMGVGVDGNVRNVAFVGDGDTPVCTEDEQTSQTCAEVEFPVIQPGLIWQKVDGSDTKLSGSEWRLVPLDEHGAELDAQAIVIIDCDANDATDCDAANGDLNPEKGELLVKPLMPGDYKLYETKAPAGFMLLTAPIGVTIDATALDVNANFDLGAIVNDQQAVPAIPLTGGMGELGFLLAGGGAALIAATLILLRLRKKHNDLSLAS</sequence>
<comment type="caution">
    <text evidence="6">The sequence shown here is derived from an EMBL/GenBank/DDBJ whole genome shotgun (WGS) entry which is preliminary data.</text>
</comment>
<keyword evidence="7" id="KW-1185">Reference proteome</keyword>
<dbReference type="Pfam" id="PF25549">
    <property type="entry name" value="DUF7927"/>
    <property type="match status" value="2"/>
</dbReference>
<organism evidence="6 7">
    <name type="scientific">Leucobacter chromiireducens subsp. chromiireducens</name>
    <dbReference type="NCBI Taxonomy" id="660067"/>
    <lineage>
        <taxon>Bacteria</taxon>
        <taxon>Bacillati</taxon>
        <taxon>Actinomycetota</taxon>
        <taxon>Actinomycetes</taxon>
        <taxon>Micrococcales</taxon>
        <taxon>Microbacteriaceae</taxon>
        <taxon>Leucobacter</taxon>
    </lineage>
</organism>
<dbReference type="InterPro" id="IPR013783">
    <property type="entry name" value="Ig-like_fold"/>
</dbReference>
<feature type="domain" description="GEVED" evidence="4">
    <location>
        <begin position="369"/>
        <end position="440"/>
    </location>
</feature>
<feature type="domain" description="SpaA-like prealbumin fold" evidence="2">
    <location>
        <begin position="737"/>
        <end position="836"/>
    </location>
</feature>
<dbReference type="Pfam" id="PF17802">
    <property type="entry name" value="SpaA"/>
    <property type="match status" value="1"/>
</dbReference>
<dbReference type="Gene3D" id="2.60.40.10">
    <property type="entry name" value="Immunoglobulins"/>
    <property type="match status" value="1"/>
</dbReference>
<proteinExistence type="predicted"/>
<dbReference type="InterPro" id="IPR045474">
    <property type="entry name" value="GEVED"/>
</dbReference>
<evidence type="ECO:0000313" key="6">
    <source>
        <dbReference type="EMBL" id="MBL3689477.1"/>
    </source>
</evidence>
<gene>
    <name evidence="6" type="ORF">D3226_05815</name>
</gene>
<evidence type="ECO:0000313" key="7">
    <source>
        <dbReference type="Proteomes" id="UP001646141"/>
    </source>
</evidence>
<dbReference type="NCBIfam" id="TIGR04226">
    <property type="entry name" value="RrgB_K2N_iso_D2"/>
    <property type="match status" value="1"/>
</dbReference>
<evidence type="ECO:0000259" key="5">
    <source>
        <dbReference type="Pfam" id="PF25549"/>
    </source>
</evidence>
<dbReference type="Pfam" id="PF18651">
    <property type="entry name" value="CshA_NR2"/>
    <property type="match status" value="1"/>
</dbReference>
<dbReference type="Gene3D" id="2.60.40.740">
    <property type="match status" value="1"/>
</dbReference>
<reference evidence="6 7" key="1">
    <citation type="submission" date="2018-09" db="EMBL/GenBank/DDBJ databases">
        <title>Comparative genomics of Leucobacter spp.</title>
        <authorList>
            <person name="Reis A.C."/>
            <person name="Kolvenbach B.A."/>
            <person name="Corvini P.F.X."/>
            <person name="Nunes O.C."/>
        </authorList>
    </citation>
    <scope>NUCLEOTIDE SEQUENCE [LARGE SCALE GENOMIC DNA]</scope>
    <source>
        <strain evidence="6 7">L-1</strain>
    </source>
</reference>
<feature type="transmembrane region" description="Helical" evidence="1">
    <location>
        <begin position="864"/>
        <end position="883"/>
    </location>
</feature>
<dbReference type="NCBIfam" id="TIGR01451">
    <property type="entry name" value="B_ant_repeat"/>
    <property type="match status" value="1"/>
</dbReference>
<dbReference type="PANTHER" id="PTHR34819:SF3">
    <property type="entry name" value="CELL SURFACE PROTEIN"/>
    <property type="match status" value="1"/>
</dbReference>
<dbReference type="PANTHER" id="PTHR34819">
    <property type="entry name" value="LARGE CYSTEINE-RICH PERIPLASMIC PROTEIN OMCB"/>
    <property type="match status" value="1"/>
</dbReference>
<dbReference type="Proteomes" id="UP001646141">
    <property type="component" value="Unassembled WGS sequence"/>
</dbReference>
<name>A0ABS1SQU9_9MICO</name>
<evidence type="ECO:0000259" key="3">
    <source>
        <dbReference type="Pfam" id="PF18651"/>
    </source>
</evidence>
<evidence type="ECO:0000259" key="4">
    <source>
        <dbReference type="Pfam" id="PF20009"/>
    </source>
</evidence>